<dbReference type="InterPro" id="IPR046342">
    <property type="entry name" value="CBS_dom_sf"/>
</dbReference>
<reference evidence="3 4" key="1">
    <citation type="submission" date="2016-11" db="EMBL/GenBank/DDBJ databases">
        <title>Complete Genome Sequence of Bradyrhizobium sp. strain J5, an isolated from soybean nodule in Hokkaido.</title>
        <authorList>
            <person name="Kanehara K."/>
        </authorList>
    </citation>
    <scope>NUCLEOTIDE SEQUENCE [LARGE SCALE GENOMIC DNA]</scope>
    <source>
        <strain evidence="3 4">J5</strain>
    </source>
</reference>
<protein>
    <recommendedName>
        <fullName evidence="2">CBS domain-containing protein</fullName>
    </recommendedName>
</protein>
<name>A0A1L3FB49_BRAJP</name>
<dbReference type="SMART" id="SM00116">
    <property type="entry name" value="CBS"/>
    <property type="match status" value="1"/>
</dbReference>
<evidence type="ECO:0000313" key="4">
    <source>
        <dbReference type="Proteomes" id="UP000181962"/>
    </source>
</evidence>
<keyword evidence="1" id="KW-0129">CBS domain</keyword>
<dbReference type="PROSITE" id="PS51371">
    <property type="entry name" value="CBS"/>
    <property type="match status" value="1"/>
</dbReference>
<dbReference type="InterPro" id="IPR000644">
    <property type="entry name" value="CBS_dom"/>
</dbReference>
<dbReference type="EMBL" id="CP017637">
    <property type="protein sequence ID" value="APG10514.1"/>
    <property type="molecule type" value="Genomic_DNA"/>
</dbReference>
<dbReference type="Proteomes" id="UP000181962">
    <property type="component" value="Chromosome"/>
</dbReference>
<dbReference type="SUPFAM" id="SSF54631">
    <property type="entry name" value="CBS-domain pair"/>
    <property type="match status" value="1"/>
</dbReference>
<proteinExistence type="predicted"/>
<evidence type="ECO:0000313" key="3">
    <source>
        <dbReference type="EMBL" id="APG10514.1"/>
    </source>
</evidence>
<feature type="domain" description="CBS" evidence="2">
    <location>
        <begin position="40"/>
        <end position="97"/>
    </location>
</feature>
<dbReference type="Pfam" id="PF00571">
    <property type="entry name" value="CBS"/>
    <property type="match status" value="1"/>
</dbReference>
<evidence type="ECO:0000256" key="1">
    <source>
        <dbReference type="PROSITE-ProRule" id="PRU00703"/>
    </source>
</evidence>
<dbReference type="AlphaFoldDB" id="A0A1L3FB49"/>
<accession>A0A1L3FB49</accession>
<sequence>MVKVQTAGSGRTGLASDIERAILALAESADGRATLFDCASDRSLTLGYPDEPVSHVADRMVLADVGRVPIVERATGHLVGLVARKDLLRIRATARSVETRRSAFFGPVRREPSRHATVLDDAPTT</sequence>
<organism evidence="3 4">
    <name type="scientific">Bradyrhizobium japonicum</name>
    <dbReference type="NCBI Taxonomy" id="375"/>
    <lineage>
        <taxon>Bacteria</taxon>
        <taxon>Pseudomonadati</taxon>
        <taxon>Pseudomonadota</taxon>
        <taxon>Alphaproteobacteria</taxon>
        <taxon>Hyphomicrobiales</taxon>
        <taxon>Nitrobacteraceae</taxon>
        <taxon>Bradyrhizobium</taxon>
    </lineage>
</organism>
<evidence type="ECO:0000259" key="2">
    <source>
        <dbReference type="PROSITE" id="PS51371"/>
    </source>
</evidence>
<gene>
    <name evidence="3" type="ORF">BKD09_19490</name>
</gene>
<dbReference type="Gene3D" id="3.10.580.10">
    <property type="entry name" value="CBS-domain"/>
    <property type="match status" value="1"/>
</dbReference>